<dbReference type="AlphaFoldDB" id="A0A1W6MQY2"/>
<proteinExistence type="predicted"/>
<keyword evidence="2" id="KW-1185">Reference proteome</keyword>
<name>A0A1W6MQY2_9HYPH</name>
<dbReference type="Proteomes" id="UP000193978">
    <property type="component" value="Chromosome"/>
</dbReference>
<dbReference type="EMBL" id="CP019948">
    <property type="protein sequence ID" value="ARN79956.1"/>
    <property type="molecule type" value="Genomic_DNA"/>
</dbReference>
<reference evidence="1 2" key="1">
    <citation type="submission" date="2017-02" db="EMBL/GenBank/DDBJ databases">
        <authorList>
            <person name="Peterson S.W."/>
        </authorList>
    </citation>
    <scope>NUCLEOTIDE SEQUENCE [LARGE SCALE GENOMIC DNA]</scope>
    <source>
        <strain evidence="1 2">S285</strain>
    </source>
</reference>
<evidence type="ECO:0000313" key="1">
    <source>
        <dbReference type="EMBL" id="ARN79956.1"/>
    </source>
</evidence>
<accession>A0A1W6MQY2</accession>
<sequence>MRQAVLATILLAFVVGVLLRFGPHRLAPDREELHRPTAQIHPQGERLGNFVVEHARDQTRLSLSLRSPLCRAPVYVTSGSVFGSAPERLMAFRFPEPPWRTVYVYQGRALGHFSRFDALLDFFWGRLKAQLSLSRLDAAESTYFTFRMPAECRLSNEALLAVSRQILERANRGAGPRA</sequence>
<protein>
    <submittedName>
        <fullName evidence="1">Uncharacterized protein</fullName>
    </submittedName>
</protein>
<gene>
    <name evidence="1" type="ORF">B1812_01435</name>
</gene>
<evidence type="ECO:0000313" key="2">
    <source>
        <dbReference type="Proteomes" id="UP000193978"/>
    </source>
</evidence>
<dbReference type="STRING" id="655015.B1812_01435"/>
<organism evidence="1 2">
    <name type="scientific">Methylocystis bryophila</name>
    <dbReference type="NCBI Taxonomy" id="655015"/>
    <lineage>
        <taxon>Bacteria</taxon>
        <taxon>Pseudomonadati</taxon>
        <taxon>Pseudomonadota</taxon>
        <taxon>Alphaproteobacteria</taxon>
        <taxon>Hyphomicrobiales</taxon>
        <taxon>Methylocystaceae</taxon>
        <taxon>Methylocystis</taxon>
    </lineage>
</organism>
<dbReference type="KEGG" id="mbry:B1812_01435"/>